<feature type="signal peptide" evidence="1">
    <location>
        <begin position="1"/>
        <end position="18"/>
    </location>
</feature>
<dbReference type="AlphaFoldDB" id="A0A482VAL7"/>
<proteinExistence type="predicted"/>
<gene>
    <name evidence="2" type="ORF">BDFB_009806</name>
</gene>
<feature type="chain" id="PRO_5019783061" evidence="1">
    <location>
        <begin position="19"/>
        <end position="221"/>
    </location>
</feature>
<organism evidence="2 3">
    <name type="scientific">Asbolus verrucosus</name>
    <name type="common">Desert ironclad beetle</name>
    <dbReference type="NCBI Taxonomy" id="1661398"/>
    <lineage>
        <taxon>Eukaryota</taxon>
        <taxon>Metazoa</taxon>
        <taxon>Ecdysozoa</taxon>
        <taxon>Arthropoda</taxon>
        <taxon>Hexapoda</taxon>
        <taxon>Insecta</taxon>
        <taxon>Pterygota</taxon>
        <taxon>Neoptera</taxon>
        <taxon>Endopterygota</taxon>
        <taxon>Coleoptera</taxon>
        <taxon>Polyphaga</taxon>
        <taxon>Cucujiformia</taxon>
        <taxon>Tenebrionidae</taxon>
        <taxon>Pimeliinae</taxon>
        <taxon>Asbolus</taxon>
    </lineage>
</organism>
<evidence type="ECO:0000256" key="1">
    <source>
        <dbReference type="SAM" id="SignalP"/>
    </source>
</evidence>
<keyword evidence="1" id="KW-0732">Signal</keyword>
<accession>A0A482VAL7</accession>
<keyword evidence="3" id="KW-1185">Reference proteome</keyword>
<dbReference type="OrthoDB" id="6769268at2759"/>
<name>A0A482VAL7_ASBVE</name>
<evidence type="ECO:0000313" key="2">
    <source>
        <dbReference type="EMBL" id="RZB40266.1"/>
    </source>
</evidence>
<evidence type="ECO:0000313" key="3">
    <source>
        <dbReference type="Proteomes" id="UP000292052"/>
    </source>
</evidence>
<dbReference type="EMBL" id="QDEB01120600">
    <property type="protein sequence ID" value="RZB40266.1"/>
    <property type="molecule type" value="Genomic_DNA"/>
</dbReference>
<protein>
    <submittedName>
        <fullName evidence="2">Uncharacterized protein</fullName>
    </submittedName>
</protein>
<reference evidence="2 3" key="1">
    <citation type="submission" date="2017-03" db="EMBL/GenBank/DDBJ databases">
        <title>Genome of the blue death feigning beetle - Asbolus verrucosus.</title>
        <authorList>
            <person name="Rider S.D."/>
        </authorList>
    </citation>
    <scope>NUCLEOTIDE SEQUENCE [LARGE SCALE GENOMIC DNA]</scope>
    <source>
        <strain evidence="2">Butters</strain>
        <tissue evidence="2">Head and leg muscle</tissue>
    </source>
</reference>
<comment type="caution">
    <text evidence="2">The sequence shown here is derived from an EMBL/GenBank/DDBJ whole genome shotgun (WGS) entry which is preliminary data.</text>
</comment>
<dbReference type="Proteomes" id="UP000292052">
    <property type="component" value="Unassembled WGS sequence"/>
</dbReference>
<sequence length="221" mass="25020">MSLCLFGVFNTILSGSSSVIPTKEEQANLLTNVQEVFEQVKVLVNVEANSTDESVVDDINRMVQRAKDKLSLLEELNLTKMSRGSNSVCMLEYKQIVQKLTHEGTEELKFCIKKGWDDITSNSFYLTNATIYATDRGQNFLDTLYNCSCKPGLKVISCYKEVIAKDVVPVKNMLLAVIETHKLGHFRTIEIRNVANDCIDDIIERYRIKMARVLNEAVHCT</sequence>